<evidence type="ECO:0000256" key="1">
    <source>
        <dbReference type="SAM" id="SignalP"/>
    </source>
</evidence>
<feature type="chain" id="PRO_5043921405" evidence="1">
    <location>
        <begin position="26"/>
        <end position="67"/>
    </location>
</feature>
<dbReference type="AlphaFoldDB" id="A0AAV5HNA5"/>
<sequence length="67" mass="7537">MIKLRGVSFFFFSISNLGVWTGMDGGSLHFNVKEEVFDFCPSLYPSLLFNLNPLNSIPTALQSLQIH</sequence>
<proteinExistence type="predicted"/>
<dbReference type="EMBL" id="BPVZ01000002">
    <property type="protein sequence ID" value="GKU88002.1"/>
    <property type="molecule type" value="Genomic_DNA"/>
</dbReference>
<dbReference type="Proteomes" id="UP001054252">
    <property type="component" value="Unassembled WGS sequence"/>
</dbReference>
<gene>
    <name evidence="2" type="ORF">SLEP1_g2317</name>
</gene>
<evidence type="ECO:0000313" key="3">
    <source>
        <dbReference type="Proteomes" id="UP001054252"/>
    </source>
</evidence>
<protein>
    <submittedName>
        <fullName evidence="2">Uncharacterized protein</fullName>
    </submittedName>
</protein>
<organism evidence="2 3">
    <name type="scientific">Rubroshorea leprosula</name>
    <dbReference type="NCBI Taxonomy" id="152421"/>
    <lineage>
        <taxon>Eukaryota</taxon>
        <taxon>Viridiplantae</taxon>
        <taxon>Streptophyta</taxon>
        <taxon>Embryophyta</taxon>
        <taxon>Tracheophyta</taxon>
        <taxon>Spermatophyta</taxon>
        <taxon>Magnoliopsida</taxon>
        <taxon>eudicotyledons</taxon>
        <taxon>Gunneridae</taxon>
        <taxon>Pentapetalae</taxon>
        <taxon>rosids</taxon>
        <taxon>malvids</taxon>
        <taxon>Malvales</taxon>
        <taxon>Dipterocarpaceae</taxon>
        <taxon>Rubroshorea</taxon>
    </lineage>
</organism>
<comment type="caution">
    <text evidence="2">The sequence shown here is derived from an EMBL/GenBank/DDBJ whole genome shotgun (WGS) entry which is preliminary data.</text>
</comment>
<feature type="signal peptide" evidence="1">
    <location>
        <begin position="1"/>
        <end position="25"/>
    </location>
</feature>
<keyword evidence="1" id="KW-0732">Signal</keyword>
<reference evidence="2 3" key="1">
    <citation type="journal article" date="2021" name="Commun. Biol.">
        <title>The genome of Shorea leprosula (Dipterocarpaceae) highlights the ecological relevance of drought in aseasonal tropical rainforests.</title>
        <authorList>
            <person name="Ng K.K.S."/>
            <person name="Kobayashi M.J."/>
            <person name="Fawcett J.A."/>
            <person name="Hatakeyama M."/>
            <person name="Paape T."/>
            <person name="Ng C.H."/>
            <person name="Ang C.C."/>
            <person name="Tnah L.H."/>
            <person name="Lee C.T."/>
            <person name="Nishiyama T."/>
            <person name="Sese J."/>
            <person name="O'Brien M.J."/>
            <person name="Copetti D."/>
            <person name="Mohd Noor M.I."/>
            <person name="Ong R.C."/>
            <person name="Putra M."/>
            <person name="Sireger I.Z."/>
            <person name="Indrioko S."/>
            <person name="Kosugi Y."/>
            <person name="Izuno A."/>
            <person name="Isagi Y."/>
            <person name="Lee S.L."/>
            <person name="Shimizu K.K."/>
        </authorList>
    </citation>
    <scope>NUCLEOTIDE SEQUENCE [LARGE SCALE GENOMIC DNA]</scope>
    <source>
        <strain evidence="2">214</strain>
    </source>
</reference>
<name>A0AAV5HNA5_9ROSI</name>
<evidence type="ECO:0000313" key="2">
    <source>
        <dbReference type="EMBL" id="GKU88002.1"/>
    </source>
</evidence>
<accession>A0AAV5HNA5</accession>
<keyword evidence="3" id="KW-1185">Reference proteome</keyword>